<dbReference type="SUPFAM" id="SSF50978">
    <property type="entry name" value="WD40 repeat-like"/>
    <property type="match status" value="1"/>
</dbReference>
<keyword evidence="1 6" id="KW-0853">WD repeat</keyword>
<gene>
    <name evidence="7" type="ORF">HETIRDRAFT_49574</name>
</gene>
<evidence type="ECO:0000256" key="5">
    <source>
        <dbReference type="ARBA" id="ARBA00023306"/>
    </source>
</evidence>
<dbReference type="OrthoDB" id="10263272at2759"/>
<dbReference type="SMART" id="SM00320">
    <property type="entry name" value="WD40"/>
    <property type="match status" value="4"/>
</dbReference>
<evidence type="ECO:0000256" key="2">
    <source>
        <dbReference type="ARBA" id="ARBA00022618"/>
    </source>
</evidence>
<dbReference type="InterPro" id="IPR015943">
    <property type="entry name" value="WD40/YVTN_repeat-like_dom_sf"/>
</dbReference>
<keyword evidence="5" id="KW-0131">Cell cycle</keyword>
<keyword evidence="2" id="KW-0132">Cell division</keyword>
<evidence type="ECO:0000256" key="6">
    <source>
        <dbReference type="PROSITE-ProRule" id="PRU00221"/>
    </source>
</evidence>
<name>W4K3V1_HETIT</name>
<dbReference type="InterPro" id="IPR036322">
    <property type="entry name" value="WD40_repeat_dom_sf"/>
</dbReference>
<evidence type="ECO:0000256" key="3">
    <source>
        <dbReference type="ARBA" id="ARBA00022737"/>
    </source>
</evidence>
<feature type="repeat" description="WD" evidence="6">
    <location>
        <begin position="129"/>
        <end position="170"/>
    </location>
</feature>
<dbReference type="HOGENOM" id="CLU_014831_5_0_1"/>
<evidence type="ECO:0000256" key="1">
    <source>
        <dbReference type="ARBA" id="ARBA00022574"/>
    </source>
</evidence>
<dbReference type="InParanoid" id="W4K3V1"/>
<dbReference type="GO" id="GO:0010997">
    <property type="term" value="F:anaphase-promoting complex binding"/>
    <property type="evidence" value="ECO:0007669"/>
    <property type="project" value="InterPro"/>
</dbReference>
<dbReference type="AlphaFoldDB" id="W4K3V1"/>
<proteinExistence type="predicted"/>
<dbReference type="Proteomes" id="UP000030671">
    <property type="component" value="Unassembled WGS sequence"/>
</dbReference>
<dbReference type="PANTHER" id="PTHR19918">
    <property type="entry name" value="CELL DIVISION CYCLE 20 CDC20 FIZZY -RELATED"/>
    <property type="match status" value="1"/>
</dbReference>
<keyword evidence="3" id="KW-0677">Repeat</keyword>
<dbReference type="STRING" id="747525.W4K3V1"/>
<sequence>MLGATWPVSWSQTNILVFGRGNRVNIKNLATNADIVGLAKVKDHHGFLRLLDCGGEDNPHTMALSTSKGLVQVWDLAAQKMTTSWWTKPATAMKWNGPVLTVGGEKGSIRHFDTRIKETAKMKEQNKKVLRHQSMISALAWHHEGKILASADNGGTVYCWDARQNAPLDVGDLIQRRRKMQHVGAVKGLAWCPWSSLKMLATGDAAPNGTGTIRLWNVTGSTSQNPNPDVLELDARITSLHWSTQCKELLSTHSTGKALDATTSVATPTSSQSSGMANCVAVHSYPTLARVKTEYPATSAIAGSVMSPNGLKIIFAVPEDKQLKVWDVWGKKKELRRQRSVVEPNGIR</sequence>
<protein>
    <submittedName>
        <fullName evidence="7">Uncharacterized protein</fullName>
    </submittedName>
</protein>
<dbReference type="EMBL" id="KI925460">
    <property type="protein sequence ID" value="ETW80020.1"/>
    <property type="molecule type" value="Genomic_DNA"/>
</dbReference>
<keyword evidence="8" id="KW-1185">Reference proteome</keyword>
<dbReference type="GO" id="GO:1990757">
    <property type="term" value="F:ubiquitin ligase activator activity"/>
    <property type="evidence" value="ECO:0007669"/>
    <property type="project" value="TreeGrafter"/>
</dbReference>
<dbReference type="PROSITE" id="PS50082">
    <property type="entry name" value="WD_REPEATS_2"/>
    <property type="match status" value="1"/>
</dbReference>
<evidence type="ECO:0000256" key="4">
    <source>
        <dbReference type="ARBA" id="ARBA00022776"/>
    </source>
</evidence>
<dbReference type="GO" id="GO:0005680">
    <property type="term" value="C:anaphase-promoting complex"/>
    <property type="evidence" value="ECO:0007669"/>
    <property type="project" value="TreeGrafter"/>
</dbReference>
<dbReference type="GO" id="GO:0031145">
    <property type="term" value="P:anaphase-promoting complex-dependent catabolic process"/>
    <property type="evidence" value="ECO:0007669"/>
    <property type="project" value="TreeGrafter"/>
</dbReference>
<evidence type="ECO:0000313" key="7">
    <source>
        <dbReference type="EMBL" id="ETW80020.1"/>
    </source>
</evidence>
<dbReference type="Gene3D" id="2.130.10.10">
    <property type="entry name" value="YVTN repeat-like/Quinoprotein amine dehydrogenase"/>
    <property type="match status" value="1"/>
</dbReference>
<reference evidence="7 8" key="1">
    <citation type="journal article" date="2012" name="New Phytol.">
        <title>Insight into trade-off between wood decay and parasitism from the genome of a fungal forest pathogen.</title>
        <authorList>
            <person name="Olson A."/>
            <person name="Aerts A."/>
            <person name="Asiegbu F."/>
            <person name="Belbahri L."/>
            <person name="Bouzid O."/>
            <person name="Broberg A."/>
            <person name="Canback B."/>
            <person name="Coutinho P.M."/>
            <person name="Cullen D."/>
            <person name="Dalman K."/>
            <person name="Deflorio G."/>
            <person name="van Diepen L.T."/>
            <person name="Dunand C."/>
            <person name="Duplessis S."/>
            <person name="Durling M."/>
            <person name="Gonthier P."/>
            <person name="Grimwood J."/>
            <person name="Fossdal C.G."/>
            <person name="Hansson D."/>
            <person name="Henrissat B."/>
            <person name="Hietala A."/>
            <person name="Himmelstrand K."/>
            <person name="Hoffmeister D."/>
            <person name="Hogberg N."/>
            <person name="James T.Y."/>
            <person name="Karlsson M."/>
            <person name="Kohler A."/>
            <person name="Kues U."/>
            <person name="Lee Y.H."/>
            <person name="Lin Y.C."/>
            <person name="Lind M."/>
            <person name="Lindquist E."/>
            <person name="Lombard V."/>
            <person name="Lucas S."/>
            <person name="Lunden K."/>
            <person name="Morin E."/>
            <person name="Murat C."/>
            <person name="Park J."/>
            <person name="Raffaello T."/>
            <person name="Rouze P."/>
            <person name="Salamov A."/>
            <person name="Schmutz J."/>
            <person name="Solheim H."/>
            <person name="Stahlberg J."/>
            <person name="Velez H."/>
            <person name="de Vries R.P."/>
            <person name="Wiebenga A."/>
            <person name="Woodward S."/>
            <person name="Yakovlev I."/>
            <person name="Garbelotto M."/>
            <person name="Martin F."/>
            <person name="Grigoriev I.V."/>
            <person name="Stenlid J."/>
        </authorList>
    </citation>
    <scope>NUCLEOTIDE SEQUENCE [LARGE SCALE GENOMIC DNA]</scope>
    <source>
        <strain evidence="7 8">TC 32-1</strain>
    </source>
</reference>
<dbReference type="GeneID" id="20678113"/>
<dbReference type="eggNOG" id="KOG0305">
    <property type="taxonomic scope" value="Eukaryota"/>
</dbReference>
<organism evidence="7 8">
    <name type="scientific">Heterobasidion irregulare (strain TC 32-1)</name>
    <dbReference type="NCBI Taxonomy" id="747525"/>
    <lineage>
        <taxon>Eukaryota</taxon>
        <taxon>Fungi</taxon>
        <taxon>Dikarya</taxon>
        <taxon>Basidiomycota</taxon>
        <taxon>Agaricomycotina</taxon>
        <taxon>Agaricomycetes</taxon>
        <taxon>Russulales</taxon>
        <taxon>Bondarzewiaceae</taxon>
        <taxon>Heterobasidion</taxon>
        <taxon>Heterobasidion annosum species complex</taxon>
    </lineage>
</organism>
<dbReference type="KEGG" id="hir:HETIRDRAFT_49574"/>
<dbReference type="GO" id="GO:1905786">
    <property type="term" value="P:positive regulation of anaphase-promoting complex-dependent catabolic process"/>
    <property type="evidence" value="ECO:0007669"/>
    <property type="project" value="TreeGrafter"/>
</dbReference>
<accession>W4K3V1</accession>
<dbReference type="PANTHER" id="PTHR19918:SF8">
    <property type="entry name" value="FI02843P"/>
    <property type="match status" value="1"/>
</dbReference>
<dbReference type="InterPro" id="IPR001680">
    <property type="entry name" value="WD40_rpt"/>
</dbReference>
<dbReference type="InterPro" id="IPR033010">
    <property type="entry name" value="Cdc20/Fizzy"/>
</dbReference>
<keyword evidence="4" id="KW-0498">Mitosis</keyword>
<evidence type="ECO:0000313" key="8">
    <source>
        <dbReference type="Proteomes" id="UP000030671"/>
    </source>
</evidence>
<dbReference type="RefSeq" id="XP_009547955.1">
    <property type="nucleotide sequence ID" value="XM_009549660.1"/>
</dbReference>
<dbReference type="GO" id="GO:0051301">
    <property type="term" value="P:cell division"/>
    <property type="evidence" value="ECO:0007669"/>
    <property type="project" value="UniProtKB-KW"/>
</dbReference>
<dbReference type="Pfam" id="PF00400">
    <property type="entry name" value="WD40"/>
    <property type="match status" value="1"/>
</dbReference>